<dbReference type="Proteomes" id="UP001189429">
    <property type="component" value="Unassembled WGS sequence"/>
</dbReference>
<keyword evidence="2" id="KW-0732">Signal</keyword>
<feature type="compositionally biased region" description="Pro residues" evidence="1">
    <location>
        <begin position="811"/>
        <end position="821"/>
    </location>
</feature>
<dbReference type="Gene3D" id="2.60.40.200">
    <property type="entry name" value="Superoxide dismutase, copper/zinc binding domain"/>
    <property type="match status" value="2"/>
</dbReference>
<feature type="region of interest" description="Disordered" evidence="1">
    <location>
        <begin position="787"/>
        <end position="850"/>
    </location>
</feature>
<evidence type="ECO:0000313" key="3">
    <source>
        <dbReference type="EMBL" id="CAK0869055.1"/>
    </source>
</evidence>
<evidence type="ECO:0000313" key="4">
    <source>
        <dbReference type="Proteomes" id="UP001189429"/>
    </source>
</evidence>
<keyword evidence="4" id="KW-1185">Reference proteome</keyword>
<dbReference type="SUPFAM" id="SSF49329">
    <property type="entry name" value="Cu,Zn superoxide dismutase-like"/>
    <property type="match status" value="2"/>
</dbReference>
<evidence type="ECO:0000256" key="2">
    <source>
        <dbReference type="SAM" id="SignalP"/>
    </source>
</evidence>
<sequence length="874" mass="89814">MLRPRLLALAPGARALLLTVPTLVPYPGYDGELQGVSGTVHLVAALDDSTLQTLKWSLEGVDPSCTEGAGDGVPNACGIHVHTGGSCEVAEEVGGHLYSEEPDPWSSAAYSVSSGGATAGSLTIETGLTLSELTGRALVVHQLAGGGRIACGILFAAPSIPALDFSKYPVAGDPTYDGYDLARRAVSLAFVSEGTQLLSWELSGLDEKCSSGRDPDTKNSCGIHVHSGRCTQWPSDIGPHYYNMAQLAAADPWAEVSYTTDEAGFSRGFVQVSTGLSFRELPGRAVVWHNFDGDVHACATLDPCAGTLVAQGGEAVQGSRMGTFAITTHPLAPENDWRPVYANAEGQFLYYWKAYGDWRIGALHTTEDCGVQSGPGAAACPTEAAAWSAWTGAAWTYAHSITVTAPTILSVAAFDRYPGYEGALTVAGAVAITGDATQTLQWDLTGLDAACSSGAGASEENGCGIHVHTGESCADAGAHFFSADGYNASDPWADVAYVSDASGRSSSRLAVATGLRLWELAGRALVVHALAGGARVACAEVVAGPTASAASFSRYPGYAGPLSVEGTVSIARSDSESQVLAWDLTGVDGACAPGASAGVPNGCGIHVHVGSSCDTAEGVGGHLYSQGAGSSSDPWDEVAYVATDVANGSGASSGVASVGTGLSLPELVGRSLVVAVRWRAHRVRDLGGPRAWSGGARPLGGGGHGDLPVWRLAGAAAAGRVVGSPEPGPGAGAPAVTPSCRGRPFPPPEVWPRLGGAQEGGENRNGSRGGSALLEAPLVLRAPALSLNRRSSAHPTSRRVRPCGQRALPRPLMPPPPPPLPRQMCKAPKRPNYSSSCSASADRRVEKSGRPLRPDVPCWHLLRHCCSTSVSASV</sequence>
<organism evidence="3 4">
    <name type="scientific">Prorocentrum cordatum</name>
    <dbReference type="NCBI Taxonomy" id="2364126"/>
    <lineage>
        <taxon>Eukaryota</taxon>
        <taxon>Sar</taxon>
        <taxon>Alveolata</taxon>
        <taxon>Dinophyceae</taxon>
        <taxon>Prorocentrales</taxon>
        <taxon>Prorocentraceae</taxon>
        <taxon>Prorocentrum</taxon>
    </lineage>
</organism>
<feature type="compositionally biased region" description="Basic and acidic residues" evidence="1">
    <location>
        <begin position="841"/>
        <end position="850"/>
    </location>
</feature>
<accession>A0ABN9V7Y7</accession>
<reference evidence="3" key="1">
    <citation type="submission" date="2023-10" db="EMBL/GenBank/DDBJ databases">
        <authorList>
            <person name="Chen Y."/>
            <person name="Shah S."/>
            <person name="Dougan E. K."/>
            <person name="Thang M."/>
            <person name="Chan C."/>
        </authorList>
    </citation>
    <scope>NUCLEOTIDE SEQUENCE [LARGE SCALE GENOMIC DNA]</scope>
</reference>
<evidence type="ECO:0008006" key="5">
    <source>
        <dbReference type="Google" id="ProtNLM"/>
    </source>
</evidence>
<evidence type="ECO:0000256" key="1">
    <source>
        <dbReference type="SAM" id="MobiDB-lite"/>
    </source>
</evidence>
<name>A0ABN9V7Y7_9DINO</name>
<protein>
    <recommendedName>
        <fullName evidence="5">Superoxide dismutase copper/zinc binding domain-containing protein</fullName>
    </recommendedName>
</protein>
<gene>
    <name evidence="3" type="ORF">PCOR1329_LOCUS55537</name>
</gene>
<feature type="chain" id="PRO_5045351552" description="Superoxide dismutase copper/zinc binding domain-containing protein" evidence="2">
    <location>
        <begin position="16"/>
        <end position="874"/>
    </location>
</feature>
<dbReference type="InterPro" id="IPR036423">
    <property type="entry name" value="SOD-like_Cu/Zn_dom_sf"/>
</dbReference>
<feature type="signal peptide" evidence="2">
    <location>
        <begin position="1"/>
        <end position="15"/>
    </location>
</feature>
<dbReference type="EMBL" id="CAUYUJ010016812">
    <property type="protein sequence ID" value="CAK0869055.1"/>
    <property type="molecule type" value="Genomic_DNA"/>
</dbReference>
<comment type="caution">
    <text evidence="3">The sequence shown here is derived from an EMBL/GenBank/DDBJ whole genome shotgun (WGS) entry which is preliminary data.</text>
</comment>
<proteinExistence type="predicted"/>